<organism evidence="2 3">
    <name type="scientific">Fomitopsis schrenkii</name>
    <name type="common">Brown rot fungus</name>
    <dbReference type="NCBI Taxonomy" id="2126942"/>
    <lineage>
        <taxon>Eukaryota</taxon>
        <taxon>Fungi</taxon>
        <taxon>Dikarya</taxon>
        <taxon>Basidiomycota</taxon>
        <taxon>Agaricomycotina</taxon>
        <taxon>Agaricomycetes</taxon>
        <taxon>Polyporales</taxon>
        <taxon>Fomitopsis</taxon>
    </lineage>
</organism>
<dbReference type="EMBL" id="KE504297">
    <property type="protein sequence ID" value="EPS93126.1"/>
    <property type="molecule type" value="Genomic_DNA"/>
</dbReference>
<reference evidence="2 3" key="1">
    <citation type="journal article" date="2012" name="Science">
        <title>The Paleozoic origin of enzymatic lignin decomposition reconstructed from 31 fungal genomes.</title>
        <authorList>
            <person name="Floudas D."/>
            <person name="Binder M."/>
            <person name="Riley R."/>
            <person name="Barry K."/>
            <person name="Blanchette R.A."/>
            <person name="Henrissat B."/>
            <person name="Martinez A.T."/>
            <person name="Otillar R."/>
            <person name="Spatafora J.W."/>
            <person name="Yadav J.S."/>
            <person name="Aerts A."/>
            <person name="Benoit I."/>
            <person name="Boyd A."/>
            <person name="Carlson A."/>
            <person name="Copeland A."/>
            <person name="Coutinho P.M."/>
            <person name="de Vries R.P."/>
            <person name="Ferreira P."/>
            <person name="Findley K."/>
            <person name="Foster B."/>
            <person name="Gaskell J."/>
            <person name="Glotzer D."/>
            <person name="Gorecki P."/>
            <person name="Heitman J."/>
            <person name="Hesse C."/>
            <person name="Hori C."/>
            <person name="Igarashi K."/>
            <person name="Jurgens J.A."/>
            <person name="Kallen N."/>
            <person name="Kersten P."/>
            <person name="Kohler A."/>
            <person name="Kuees U."/>
            <person name="Kumar T.K.A."/>
            <person name="Kuo A."/>
            <person name="LaButti K."/>
            <person name="Larrondo L.F."/>
            <person name="Lindquist E."/>
            <person name="Ling A."/>
            <person name="Lombard V."/>
            <person name="Lucas S."/>
            <person name="Lundell T."/>
            <person name="Martin R."/>
            <person name="McLaughlin D.J."/>
            <person name="Morgenstern I."/>
            <person name="Morin E."/>
            <person name="Murat C."/>
            <person name="Nagy L.G."/>
            <person name="Nolan M."/>
            <person name="Ohm R.A."/>
            <person name="Patyshakuliyeva A."/>
            <person name="Rokas A."/>
            <person name="Ruiz-Duenas F.J."/>
            <person name="Sabat G."/>
            <person name="Salamov A."/>
            <person name="Samejima M."/>
            <person name="Schmutz J."/>
            <person name="Slot J.C."/>
            <person name="St John F."/>
            <person name="Stenlid J."/>
            <person name="Sun H."/>
            <person name="Sun S."/>
            <person name="Syed K."/>
            <person name="Tsang A."/>
            <person name="Wiebenga A."/>
            <person name="Young D."/>
            <person name="Pisabarro A."/>
            <person name="Eastwood D.C."/>
            <person name="Martin F."/>
            <person name="Cullen D."/>
            <person name="Grigoriev I.V."/>
            <person name="Hibbett D.S."/>
        </authorList>
    </citation>
    <scope>NUCLEOTIDE SEQUENCE</scope>
    <source>
        <strain evidence="3">FP-58527</strain>
    </source>
</reference>
<evidence type="ECO:0000313" key="3">
    <source>
        <dbReference type="Proteomes" id="UP000015241"/>
    </source>
</evidence>
<feature type="region of interest" description="Disordered" evidence="1">
    <location>
        <begin position="1"/>
        <end position="32"/>
    </location>
</feature>
<dbReference type="HOGENOM" id="CLU_1896241_0_0_1"/>
<keyword evidence="3" id="KW-1185">Reference proteome</keyword>
<dbReference type="AlphaFoldDB" id="S8DHS7"/>
<evidence type="ECO:0000313" key="2">
    <source>
        <dbReference type="EMBL" id="EPS93126.1"/>
    </source>
</evidence>
<dbReference type="Proteomes" id="UP000015241">
    <property type="component" value="Unassembled WGS sequence"/>
</dbReference>
<gene>
    <name evidence="2" type="ORF">FOMPIDRAFT_91989</name>
</gene>
<proteinExistence type="predicted"/>
<protein>
    <submittedName>
        <fullName evidence="2">Uncharacterized protein</fullName>
    </submittedName>
</protein>
<evidence type="ECO:0000256" key="1">
    <source>
        <dbReference type="SAM" id="MobiDB-lite"/>
    </source>
</evidence>
<sequence>MLDNIPSYDENASAEDDPASNNESTRHICEGSPGSDDFAIYGDCASSFGGHNSNDHAEVDTNALLSPGSPIPESILDPLHDVPELQAILCGINQELEATQHQISQLQDEVMSLRGDMQEALRYLRDMAHQ</sequence>
<accession>S8DHS7</accession>
<dbReference type="InParanoid" id="S8DHS7"/>
<name>S8DHS7_FOMSC</name>